<dbReference type="Proteomes" id="UP001606210">
    <property type="component" value="Unassembled WGS sequence"/>
</dbReference>
<dbReference type="CDD" id="cd08459">
    <property type="entry name" value="PBP2_DntR_NahR_LinR_like"/>
    <property type="match status" value="1"/>
</dbReference>
<dbReference type="Pfam" id="PF00126">
    <property type="entry name" value="HTH_1"/>
    <property type="match status" value="1"/>
</dbReference>
<dbReference type="PRINTS" id="PR00039">
    <property type="entry name" value="HTHLYSR"/>
</dbReference>
<dbReference type="EMBL" id="JBIGHV010000008">
    <property type="protein sequence ID" value="MFG6432306.1"/>
    <property type="molecule type" value="Genomic_DNA"/>
</dbReference>
<evidence type="ECO:0000256" key="2">
    <source>
        <dbReference type="ARBA" id="ARBA00023015"/>
    </source>
</evidence>
<sequence>MDISKVDLNLLVSFDAMAEHRSVTRAGEAIGLSQPAMSAALNRLRALFGDPLFVKTGSHMEPTLRAQTLAPHVRRVVETVKTEILNSAEFDPATSERTFTLITPDIGEIHFVPPLLAYLAKAAPQLRLRVVSRPRLAASEALASGAADLALGYFPDLDSAEFFRQKLFDNHHVCVVRRGHPGVGDAPLSVDEYLAMRHVLVKPEGRAHVFEQYLQQQGLRRDVALEISHFMSLPPIIEASDLIATVPRDLADICSRYADLRIFDTPVKAPVIPVHQFWHRRAHKDAATVWLRSSIQKLFAV</sequence>
<dbReference type="InterPro" id="IPR050389">
    <property type="entry name" value="LysR-type_TF"/>
</dbReference>
<organism evidence="6 7">
    <name type="scientific">Pelomonas parva</name>
    <dbReference type="NCBI Taxonomy" id="3299032"/>
    <lineage>
        <taxon>Bacteria</taxon>
        <taxon>Pseudomonadati</taxon>
        <taxon>Pseudomonadota</taxon>
        <taxon>Betaproteobacteria</taxon>
        <taxon>Burkholderiales</taxon>
        <taxon>Sphaerotilaceae</taxon>
        <taxon>Roseateles</taxon>
    </lineage>
</organism>
<dbReference type="PANTHER" id="PTHR30118:SF15">
    <property type="entry name" value="TRANSCRIPTIONAL REGULATORY PROTEIN"/>
    <property type="match status" value="1"/>
</dbReference>
<dbReference type="Pfam" id="PF03466">
    <property type="entry name" value="LysR_substrate"/>
    <property type="match status" value="1"/>
</dbReference>
<dbReference type="SUPFAM" id="SSF46785">
    <property type="entry name" value="Winged helix' DNA-binding domain"/>
    <property type="match status" value="1"/>
</dbReference>
<name>A0ABW7F6P7_9BURK</name>
<dbReference type="RefSeq" id="WP_394482065.1">
    <property type="nucleotide sequence ID" value="NZ_JBIGHV010000008.1"/>
</dbReference>
<feature type="domain" description="HTH lysR-type" evidence="5">
    <location>
        <begin position="6"/>
        <end position="63"/>
    </location>
</feature>
<reference evidence="6 7" key="1">
    <citation type="submission" date="2024-08" db="EMBL/GenBank/DDBJ databases">
        <authorList>
            <person name="Lu H."/>
        </authorList>
    </citation>
    <scope>NUCLEOTIDE SEQUENCE [LARGE SCALE GENOMIC DNA]</scope>
    <source>
        <strain evidence="6 7">LYH14W</strain>
    </source>
</reference>
<evidence type="ECO:0000256" key="3">
    <source>
        <dbReference type="ARBA" id="ARBA00023125"/>
    </source>
</evidence>
<protein>
    <submittedName>
        <fullName evidence="6">LysR family transcriptional regulator</fullName>
    </submittedName>
</protein>
<proteinExistence type="inferred from homology"/>
<dbReference type="PROSITE" id="PS50931">
    <property type="entry name" value="HTH_LYSR"/>
    <property type="match status" value="1"/>
</dbReference>
<keyword evidence="2" id="KW-0805">Transcription regulation</keyword>
<dbReference type="InterPro" id="IPR000847">
    <property type="entry name" value="LysR_HTH_N"/>
</dbReference>
<evidence type="ECO:0000259" key="5">
    <source>
        <dbReference type="PROSITE" id="PS50931"/>
    </source>
</evidence>
<gene>
    <name evidence="6" type="ORF">ACG00Y_20475</name>
</gene>
<dbReference type="InterPro" id="IPR036390">
    <property type="entry name" value="WH_DNA-bd_sf"/>
</dbReference>
<evidence type="ECO:0000313" key="6">
    <source>
        <dbReference type="EMBL" id="MFG6432306.1"/>
    </source>
</evidence>
<dbReference type="Gene3D" id="3.40.190.10">
    <property type="entry name" value="Periplasmic binding protein-like II"/>
    <property type="match status" value="2"/>
</dbReference>
<dbReference type="InterPro" id="IPR036388">
    <property type="entry name" value="WH-like_DNA-bd_sf"/>
</dbReference>
<comment type="caution">
    <text evidence="6">The sequence shown here is derived from an EMBL/GenBank/DDBJ whole genome shotgun (WGS) entry which is preliminary data.</text>
</comment>
<keyword evidence="7" id="KW-1185">Reference proteome</keyword>
<dbReference type="InterPro" id="IPR005119">
    <property type="entry name" value="LysR_subst-bd"/>
</dbReference>
<evidence type="ECO:0000256" key="1">
    <source>
        <dbReference type="ARBA" id="ARBA00009437"/>
    </source>
</evidence>
<dbReference type="Gene3D" id="1.10.10.10">
    <property type="entry name" value="Winged helix-like DNA-binding domain superfamily/Winged helix DNA-binding domain"/>
    <property type="match status" value="1"/>
</dbReference>
<keyword evidence="3" id="KW-0238">DNA-binding</keyword>
<dbReference type="PANTHER" id="PTHR30118">
    <property type="entry name" value="HTH-TYPE TRANSCRIPTIONAL REGULATOR LEUO-RELATED"/>
    <property type="match status" value="1"/>
</dbReference>
<comment type="similarity">
    <text evidence="1">Belongs to the LysR transcriptional regulatory family.</text>
</comment>
<evidence type="ECO:0000256" key="4">
    <source>
        <dbReference type="ARBA" id="ARBA00023163"/>
    </source>
</evidence>
<dbReference type="SUPFAM" id="SSF53850">
    <property type="entry name" value="Periplasmic binding protein-like II"/>
    <property type="match status" value="1"/>
</dbReference>
<accession>A0ABW7F6P7</accession>
<keyword evidence="4" id="KW-0804">Transcription</keyword>
<evidence type="ECO:0000313" key="7">
    <source>
        <dbReference type="Proteomes" id="UP001606210"/>
    </source>
</evidence>